<keyword evidence="3" id="KW-1185">Reference proteome</keyword>
<accession>A0A7W3YM69</accession>
<evidence type="ECO:0000313" key="3">
    <source>
        <dbReference type="Proteomes" id="UP000517106"/>
    </source>
</evidence>
<comment type="caution">
    <text evidence="2">The sequence shown here is derived from an EMBL/GenBank/DDBJ whole genome shotgun (WGS) entry which is preliminary data.</text>
</comment>
<evidence type="ECO:0000259" key="1">
    <source>
        <dbReference type="Pfam" id="PF01370"/>
    </source>
</evidence>
<sequence length="354" mass="40019">MGTYKLNNILLEDYNNILKEFPNIDIFRRKTILITGATGLVGSMLTRFFLYCNKKVNLNVRVIALVRNKRKADKIFANYSQRNLDYVIADLGKDLIKIDSDIDYIIHAAAVTNSKLLIESPVESLETAVNGTEKILKLATEKNVYSVVYLSSMEVYGQPDDSEKTTEDKLGYIDLTNPRSGYPESKRLCESLCTAYATQYNLNVKVARLAQTFGAGVLPGENRVFAQFARSIINEENIVLHTEGHSEGNYVYISDAIYAILFLLLNGDKGQAYNIVNEQNHMSIRQMANLVVNNFGSDKQKVIIDIPKENMGYAPEVHMSLSGQKLMNIGWKPSYDLVDSYNRLIQWLKSGFDY</sequence>
<proteinExistence type="predicted"/>
<evidence type="ECO:0000313" key="2">
    <source>
        <dbReference type="EMBL" id="MBB1096798.1"/>
    </source>
</evidence>
<gene>
    <name evidence="2" type="ORF">H5S09_02380</name>
</gene>
<organism evidence="2 3">
    <name type="scientific">Limosilactobacillus rudii</name>
    <dbReference type="NCBI Taxonomy" id="2759755"/>
    <lineage>
        <taxon>Bacteria</taxon>
        <taxon>Bacillati</taxon>
        <taxon>Bacillota</taxon>
        <taxon>Bacilli</taxon>
        <taxon>Lactobacillales</taxon>
        <taxon>Lactobacillaceae</taxon>
        <taxon>Limosilactobacillus</taxon>
    </lineage>
</organism>
<dbReference type="InterPro" id="IPR036291">
    <property type="entry name" value="NAD(P)-bd_dom_sf"/>
</dbReference>
<dbReference type="PANTHER" id="PTHR43245">
    <property type="entry name" value="BIFUNCTIONAL POLYMYXIN RESISTANCE PROTEIN ARNA"/>
    <property type="match status" value="1"/>
</dbReference>
<dbReference type="EMBL" id="JACIVA010000037">
    <property type="protein sequence ID" value="MBB1096798.1"/>
    <property type="molecule type" value="Genomic_DNA"/>
</dbReference>
<dbReference type="Proteomes" id="UP000517106">
    <property type="component" value="Unassembled WGS sequence"/>
</dbReference>
<dbReference type="Gene3D" id="3.40.50.720">
    <property type="entry name" value="NAD(P)-binding Rossmann-like Domain"/>
    <property type="match status" value="1"/>
</dbReference>
<dbReference type="PANTHER" id="PTHR43245:SF55">
    <property type="entry name" value="NAD(P)-BINDING DOMAIN-CONTAINING PROTEIN"/>
    <property type="match status" value="1"/>
</dbReference>
<feature type="domain" description="NAD-dependent epimerase/dehydratase" evidence="1">
    <location>
        <begin position="32"/>
        <end position="275"/>
    </location>
</feature>
<reference evidence="2 3" key="1">
    <citation type="submission" date="2020-07" db="EMBL/GenBank/DDBJ databases">
        <title>Description of Limosilactobacillus balticus sp. nov., Limosilactobacillus agrestis sp. nov., Limosilactobacillus albertensis sp. nov., Limosilactobacillus rudii sp. nov., Limosilactobacillus fastidiosus sp. nov., five novel Limosilactobacillus species isolated from the vertebrate gastrointestinal tract, and proposal of 6 subspecies of Limosilactobacillus reuteri adapted to the gastrointestinal tract of specific vertebrate hosts.</title>
        <authorList>
            <person name="Li F."/>
            <person name="Cheng C."/>
            <person name="Zheng J."/>
            <person name="Quevedo R.M."/>
            <person name="Li J."/>
            <person name="Roos S."/>
            <person name="Gaenzle M.G."/>
            <person name="Walter J."/>
        </authorList>
    </citation>
    <scope>NUCLEOTIDE SEQUENCE [LARGE SCALE GENOMIC DNA]</scope>
    <source>
        <strain evidence="2 3">STM2_1</strain>
    </source>
</reference>
<name>A0A7W3YM69_9LACO</name>
<dbReference type="InterPro" id="IPR001509">
    <property type="entry name" value="Epimerase_deHydtase"/>
</dbReference>
<dbReference type="Pfam" id="PF01370">
    <property type="entry name" value="Epimerase"/>
    <property type="match status" value="1"/>
</dbReference>
<dbReference type="AlphaFoldDB" id="A0A7W3YM69"/>
<protein>
    <submittedName>
        <fullName evidence="2">NAD(P)-dependent oxidoreductase</fullName>
    </submittedName>
</protein>
<dbReference type="InterPro" id="IPR050177">
    <property type="entry name" value="Lipid_A_modif_metabolic_enz"/>
</dbReference>
<dbReference type="SUPFAM" id="SSF51735">
    <property type="entry name" value="NAD(P)-binding Rossmann-fold domains"/>
    <property type="match status" value="1"/>
</dbReference>